<dbReference type="Gene3D" id="3.10.20.30">
    <property type="match status" value="1"/>
</dbReference>
<dbReference type="InterPro" id="IPR008333">
    <property type="entry name" value="Cbr1-like_FAD-bd_dom"/>
</dbReference>
<keyword evidence="4" id="KW-0479">Metal-binding</keyword>
<dbReference type="SUPFAM" id="SSF50475">
    <property type="entry name" value="FMN-binding split barrel"/>
    <property type="match status" value="1"/>
</dbReference>
<dbReference type="Pfam" id="PF00175">
    <property type="entry name" value="NAD_binding_1"/>
    <property type="match status" value="1"/>
</dbReference>
<keyword evidence="7" id="KW-0408">Iron</keyword>
<protein>
    <submittedName>
        <fullName evidence="11">Flavodoxin reductase family protein</fullName>
    </submittedName>
</protein>
<keyword evidence="5" id="KW-0274">FAD</keyword>
<evidence type="ECO:0000259" key="10">
    <source>
        <dbReference type="PROSITE" id="PS51384"/>
    </source>
</evidence>
<dbReference type="PROSITE" id="PS51384">
    <property type="entry name" value="FAD_FR"/>
    <property type="match status" value="1"/>
</dbReference>
<dbReference type="AlphaFoldDB" id="A0A011A013"/>
<comment type="caution">
    <text evidence="11">The sequence shown here is derived from an EMBL/GenBank/DDBJ whole genome shotgun (WGS) entry which is preliminary data.</text>
</comment>
<dbReference type="Pfam" id="PF01243">
    <property type="entry name" value="PNPOx_N"/>
    <property type="match status" value="1"/>
</dbReference>
<proteinExistence type="predicted"/>
<dbReference type="Proteomes" id="UP000021053">
    <property type="component" value="Unassembled WGS sequence"/>
</dbReference>
<evidence type="ECO:0000256" key="4">
    <source>
        <dbReference type="ARBA" id="ARBA00022723"/>
    </source>
</evidence>
<dbReference type="PANTHER" id="PTHR47354:SF6">
    <property type="entry name" value="NADH OXIDOREDUCTASE HCR"/>
    <property type="match status" value="1"/>
</dbReference>
<dbReference type="InterPro" id="IPR012349">
    <property type="entry name" value="Split_barrel_FMN-bd"/>
</dbReference>
<dbReference type="HOGENOM" id="CLU_380774_0_0_11"/>
<evidence type="ECO:0000313" key="12">
    <source>
        <dbReference type="Proteomes" id="UP000021053"/>
    </source>
</evidence>
<evidence type="ECO:0000256" key="1">
    <source>
        <dbReference type="ARBA" id="ARBA00001974"/>
    </source>
</evidence>
<dbReference type="InterPro" id="IPR039261">
    <property type="entry name" value="FNR_nucleotide-bd"/>
</dbReference>
<dbReference type="GO" id="GO:0046872">
    <property type="term" value="F:metal ion binding"/>
    <property type="evidence" value="ECO:0007669"/>
    <property type="project" value="UniProtKB-KW"/>
</dbReference>
<dbReference type="Gene3D" id="3.40.50.80">
    <property type="entry name" value="Nucleotide-binding domain of ferredoxin-NADP reductase (FNR) module"/>
    <property type="match status" value="1"/>
</dbReference>
<reference evidence="11 12" key="1">
    <citation type="submission" date="2013-07" db="EMBL/GenBank/DDBJ databases">
        <authorList>
            <consortium name="DOE Joint Genome Institute"/>
            <person name="Eisen J."/>
            <person name="Huntemann M."/>
            <person name="Han J."/>
            <person name="Chen A."/>
            <person name="Kyrpides N."/>
            <person name="Mavromatis K."/>
            <person name="Markowitz V."/>
            <person name="Palaniappan K."/>
            <person name="Ivanova N."/>
            <person name="Schaumberg A."/>
            <person name="Pati A."/>
            <person name="Liolios K."/>
            <person name="Nordberg H.P."/>
            <person name="Cantor M.N."/>
            <person name="Hua S.X."/>
            <person name="Woyke T."/>
        </authorList>
    </citation>
    <scope>NUCLEOTIDE SEQUENCE [LARGE SCALE GENOMIC DNA]</scope>
    <source>
        <strain evidence="11 12">DSM 44712</strain>
    </source>
</reference>
<dbReference type="Pfam" id="PF00111">
    <property type="entry name" value="Fer2"/>
    <property type="match status" value="1"/>
</dbReference>
<dbReference type="InterPro" id="IPR017938">
    <property type="entry name" value="Riboflavin_synthase-like_b-brl"/>
</dbReference>
<evidence type="ECO:0000256" key="6">
    <source>
        <dbReference type="ARBA" id="ARBA00023002"/>
    </source>
</evidence>
<dbReference type="PRINTS" id="PR00409">
    <property type="entry name" value="PHDIOXRDTASE"/>
</dbReference>
<dbReference type="InterPro" id="IPR011576">
    <property type="entry name" value="Pyridox_Oxase_N"/>
</dbReference>
<dbReference type="CDD" id="cd06214">
    <property type="entry name" value="PA_degradation_oxidoreductase_like"/>
    <property type="match status" value="1"/>
</dbReference>
<dbReference type="CDD" id="cd00207">
    <property type="entry name" value="fer2"/>
    <property type="match status" value="1"/>
</dbReference>
<evidence type="ECO:0000313" key="11">
    <source>
        <dbReference type="EMBL" id="EXG82807.1"/>
    </source>
</evidence>
<dbReference type="Pfam" id="PF00970">
    <property type="entry name" value="FAD_binding_6"/>
    <property type="match status" value="1"/>
</dbReference>
<evidence type="ECO:0000259" key="9">
    <source>
        <dbReference type="PROSITE" id="PS51085"/>
    </source>
</evidence>
<organism evidence="11 12">
    <name type="scientific">Cryptosporangium arvum DSM 44712</name>
    <dbReference type="NCBI Taxonomy" id="927661"/>
    <lineage>
        <taxon>Bacteria</taxon>
        <taxon>Bacillati</taxon>
        <taxon>Actinomycetota</taxon>
        <taxon>Actinomycetes</taxon>
        <taxon>Cryptosporangiales</taxon>
        <taxon>Cryptosporangiaceae</taxon>
        <taxon>Cryptosporangium</taxon>
    </lineage>
</organism>
<dbReference type="InterPro" id="IPR050415">
    <property type="entry name" value="MRET"/>
</dbReference>
<dbReference type="GO" id="GO:0051537">
    <property type="term" value="F:2 iron, 2 sulfur cluster binding"/>
    <property type="evidence" value="ECO:0007669"/>
    <property type="project" value="UniProtKB-KW"/>
</dbReference>
<dbReference type="PROSITE" id="PS51085">
    <property type="entry name" value="2FE2S_FER_2"/>
    <property type="match status" value="1"/>
</dbReference>
<evidence type="ECO:0000256" key="2">
    <source>
        <dbReference type="ARBA" id="ARBA00022630"/>
    </source>
</evidence>
<dbReference type="Gene3D" id="2.40.30.10">
    <property type="entry name" value="Translation factors"/>
    <property type="match status" value="1"/>
</dbReference>
<dbReference type="EMBL" id="JFBT01000001">
    <property type="protein sequence ID" value="EXG82807.1"/>
    <property type="molecule type" value="Genomic_DNA"/>
</dbReference>
<accession>A0A011A013</accession>
<dbReference type="InterPro" id="IPR017927">
    <property type="entry name" value="FAD-bd_FR_type"/>
</dbReference>
<evidence type="ECO:0000256" key="5">
    <source>
        <dbReference type="ARBA" id="ARBA00022827"/>
    </source>
</evidence>
<dbReference type="GO" id="GO:0016491">
    <property type="term" value="F:oxidoreductase activity"/>
    <property type="evidence" value="ECO:0007669"/>
    <property type="project" value="UniProtKB-KW"/>
</dbReference>
<dbReference type="InterPro" id="IPR012675">
    <property type="entry name" value="Beta-grasp_dom_sf"/>
</dbReference>
<gene>
    <name evidence="11" type="ORF">CryarDRAFT_4008</name>
</gene>
<dbReference type="InterPro" id="IPR001041">
    <property type="entry name" value="2Fe-2S_ferredoxin-type"/>
</dbReference>
<keyword evidence="6" id="KW-0560">Oxidoreductase</keyword>
<dbReference type="PANTHER" id="PTHR47354">
    <property type="entry name" value="NADH OXIDOREDUCTASE HCR"/>
    <property type="match status" value="1"/>
</dbReference>
<sequence length="694" mass="72597">MSSKNNVLTTVADVEGAVGKPAAVIMLKQLGALDDGCRTILGASPVAAFGYRDAEGASRTTFVGGRPGFARVHTPTRISFGFSEPGAPHGPASLFFLLPGVGELLRVNGSVVARTGGRVVVEVTEAYVHCAQAVLRSRLWQPPAPPVDADAVPGDGAPGDGPLARPGVAGFLAAAPFLALSTWDADGGSDTSPRGDRGAVARIRDARTLVIPDRKGNRRADTLHNLLRDDRLSLAALVPGRDAVLHVRGRALITDDPALLATMALRGMPPHLALVVDVEDARLVGSGVLTRARLWSPGTHLDRRTAPDLAAIGSRHLAAGTGGAPSALLRAVAAMPGLGRVLRGVMNRAYRSGLRKEGYDDVSFAVGGEAANPLRSVRVTGIRRETPSAVTLVLEDGAPFDFRPGQFFTLVADVDGRPLRRAYSASSAPGTSRLEVTVKRVEGGRFSAFVHRDLRVGDRLELRGPSGSFHAEPGELVLVAAGSGVTPMMSMIRATLGTGRISLLYSSRTADEVIFAAELDRLAARHPDHLSVTHVLTARDGRLDAAGVRRWISAVAPSEDAGYYVCGPEPLMDAVVAGLGVPAGRVRRERFRSGADPTVATGPQELVVENDGRPVGSVVVAPGRTLLEAGLDAGFAMPHSCTVGNCGDCLVRLVDGDVAQSEPNCLTPQQRADGYVLACVSCPLSTVRLDIAEP</sequence>
<keyword evidence="12" id="KW-1185">Reference proteome</keyword>
<dbReference type="SUPFAM" id="SSF54292">
    <property type="entry name" value="2Fe-2S ferredoxin-like"/>
    <property type="match status" value="1"/>
</dbReference>
<evidence type="ECO:0000256" key="8">
    <source>
        <dbReference type="ARBA" id="ARBA00023014"/>
    </source>
</evidence>
<name>A0A011A013_9ACTN</name>
<keyword evidence="3" id="KW-0001">2Fe-2S</keyword>
<dbReference type="InterPro" id="IPR001433">
    <property type="entry name" value="OxRdtase_FAD/NAD-bd"/>
</dbReference>
<comment type="cofactor">
    <cofactor evidence="1">
        <name>FAD</name>
        <dbReference type="ChEBI" id="CHEBI:57692"/>
    </cofactor>
</comment>
<keyword evidence="8" id="KW-0411">Iron-sulfur</keyword>
<dbReference type="InterPro" id="IPR036010">
    <property type="entry name" value="2Fe-2S_ferredoxin-like_sf"/>
</dbReference>
<keyword evidence="2" id="KW-0285">Flavoprotein</keyword>
<dbReference type="Gene3D" id="2.30.110.10">
    <property type="entry name" value="Electron Transport, Fmn-binding Protein, Chain A"/>
    <property type="match status" value="1"/>
</dbReference>
<dbReference type="SUPFAM" id="SSF63380">
    <property type="entry name" value="Riboflavin synthase domain-like"/>
    <property type="match status" value="1"/>
</dbReference>
<feature type="domain" description="FAD-binding FR-type" evidence="10">
    <location>
        <begin position="372"/>
        <end position="472"/>
    </location>
</feature>
<evidence type="ECO:0000256" key="7">
    <source>
        <dbReference type="ARBA" id="ARBA00023004"/>
    </source>
</evidence>
<evidence type="ECO:0000256" key="3">
    <source>
        <dbReference type="ARBA" id="ARBA00022714"/>
    </source>
</evidence>
<feature type="domain" description="2Fe-2S ferredoxin-type" evidence="9">
    <location>
        <begin position="604"/>
        <end position="694"/>
    </location>
</feature>
<dbReference type="SUPFAM" id="SSF52343">
    <property type="entry name" value="Ferredoxin reductase-like, C-terminal NADP-linked domain"/>
    <property type="match status" value="1"/>
</dbReference>
<dbReference type="PATRIC" id="fig|927661.3.peg.3982"/>